<dbReference type="EMBL" id="CP012670">
    <property type="protein sequence ID" value="AUX20267.1"/>
    <property type="molecule type" value="Genomic_DNA"/>
</dbReference>
<dbReference type="Proteomes" id="UP000295781">
    <property type="component" value="Chromosome"/>
</dbReference>
<evidence type="ECO:0000313" key="3">
    <source>
        <dbReference type="Proteomes" id="UP000295781"/>
    </source>
</evidence>
<accession>A0A4P2PUB6</accession>
<organism evidence="2 3">
    <name type="scientific">Sorangium cellulosum</name>
    <name type="common">Polyangium cellulosum</name>
    <dbReference type="NCBI Taxonomy" id="56"/>
    <lineage>
        <taxon>Bacteria</taxon>
        <taxon>Pseudomonadati</taxon>
        <taxon>Myxococcota</taxon>
        <taxon>Polyangia</taxon>
        <taxon>Polyangiales</taxon>
        <taxon>Polyangiaceae</taxon>
        <taxon>Sorangium</taxon>
    </lineage>
</organism>
<feature type="compositionally biased region" description="Basic and acidic residues" evidence="1">
    <location>
        <begin position="1"/>
        <end position="10"/>
    </location>
</feature>
<sequence>MRRKSRRDESPPSGVRSNLSGLGEWERRMVRTLGLEDIDWDPERYCKHCIAKRAAREEAVAEVAPPSDSRPKLRVSLGWAKTVAAARSPIGWSKRRGKLTLVKVVRAARRERKDS</sequence>
<gene>
    <name evidence="2" type="ORF">SOCEGT47_007330</name>
</gene>
<evidence type="ECO:0000313" key="2">
    <source>
        <dbReference type="EMBL" id="AUX20267.1"/>
    </source>
</evidence>
<dbReference type="AlphaFoldDB" id="A0A4P2PUB6"/>
<proteinExistence type="predicted"/>
<feature type="region of interest" description="Disordered" evidence="1">
    <location>
        <begin position="1"/>
        <end position="21"/>
    </location>
</feature>
<protein>
    <submittedName>
        <fullName evidence="2">Uncharacterized protein</fullName>
    </submittedName>
</protein>
<reference evidence="2 3" key="1">
    <citation type="submission" date="2015-09" db="EMBL/GenBank/DDBJ databases">
        <title>Sorangium comparison.</title>
        <authorList>
            <person name="Zaburannyi N."/>
            <person name="Bunk B."/>
            <person name="Overmann J."/>
            <person name="Mueller R."/>
        </authorList>
    </citation>
    <scope>NUCLEOTIDE SEQUENCE [LARGE SCALE GENOMIC DNA]</scope>
    <source>
        <strain evidence="2 3">So ceGT47</strain>
    </source>
</reference>
<evidence type="ECO:0000256" key="1">
    <source>
        <dbReference type="SAM" id="MobiDB-lite"/>
    </source>
</evidence>
<name>A0A4P2PUB6_SORCE</name>